<feature type="transmembrane region" description="Helical" evidence="9">
    <location>
        <begin position="32"/>
        <end position="50"/>
    </location>
</feature>
<feature type="transmembrane region" description="Helical" evidence="9">
    <location>
        <begin position="141"/>
        <end position="162"/>
    </location>
</feature>
<keyword evidence="4" id="KW-1003">Cell membrane</keyword>
<dbReference type="InterPro" id="IPR006043">
    <property type="entry name" value="NCS2"/>
</dbReference>
<evidence type="ECO:0000256" key="8">
    <source>
        <dbReference type="SAM" id="MobiDB-lite"/>
    </source>
</evidence>
<dbReference type="NCBIfam" id="TIGR00801">
    <property type="entry name" value="ncs2"/>
    <property type="match status" value="1"/>
</dbReference>
<dbReference type="RefSeq" id="WP_356496954.1">
    <property type="nucleotide sequence ID" value="NZ_JBEXIP010000005.1"/>
</dbReference>
<feature type="transmembrane region" description="Helical" evidence="9">
    <location>
        <begin position="112"/>
        <end position="129"/>
    </location>
</feature>
<keyword evidence="5 9" id="KW-0812">Transmembrane</keyword>
<evidence type="ECO:0000256" key="2">
    <source>
        <dbReference type="ARBA" id="ARBA00008821"/>
    </source>
</evidence>
<dbReference type="NCBIfam" id="NF037981">
    <property type="entry name" value="NCS2_1"/>
    <property type="match status" value="1"/>
</dbReference>
<keyword evidence="6 9" id="KW-1133">Transmembrane helix</keyword>
<dbReference type="PANTHER" id="PTHR42810:SF4">
    <property type="entry name" value="URIC ACID TRANSPORTER UACT"/>
    <property type="match status" value="1"/>
</dbReference>
<dbReference type="EMBL" id="JBEXIP010000005">
    <property type="protein sequence ID" value="MET8433131.1"/>
    <property type="molecule type" value="Genomic_DNA"/>
</dbReference>
<reference evidence="10 11" key="1">
    <citation type="submission" date="2024-06" db="EMBL/GenBank/DDBJ databases">
        <title>The Natural Products Discovery Center: Release of the First 8490 Sequenced Strains for Exploring Actinobacteria Biosynthetic Diversity.</title>
        <authorList>
            <person name="Kalkreuter E."/>
            <person name="Kautsar S.A."/>
            <person name="Yang D."/>
            <person name="Bader C.D."/>
            <person name="Teijaro C.N."/>
            <person name="Fluegel L."/>
            <person name="Davis C.M."/>
            <person name="Simpson J.R."/>
            <person name="Lauterbach L."/>
            <person name="Steele A.D."/>
            <person name="Gui C."/>
            <person name="Meng S."/>
            <person name="Li G."/>
            <person name="Viehrig K."/>
            <person name="Ye F."/>
            <person name="Su P."/>
            <person name="Kiefer A.F."/>
            <person name="Nichols A."/>
            <person name="Cepeda A.J."/>
            <person name="Yan W."/>
            <person name="Fan B."/>
            <person name="Jiang Y."/>
            <person name="Adhikari A."/>
            <person name="Zheng C.-J."/>
            <person name="Schuster L."/>
            <person name="Cowan T.M."/>
            <person name="Smanski M.J."/>
            <person name="Chevrette M.G."/>
            <person name="De Carvalho L.P.S."/>
            <person name="Shen B."/>
        </authorList>
    </citation>
    <scope>NUCLEOTIDE SEQUENCE [LARGE SCALE GENOMIC DNA]</scope>
    <source>
        <strain evidence="10 11">NPDC005137</strain>
    </source>
</reference>
<keyword evidence="7 9" id="KW-0472">Membrane</keyword>
<dbReference type="InterPro" id="IPR017588">
    <property type="entry name" value="UacT-like"/>
</dbReference>
<evidence type="ECO:0000256" key="7">
    <source>
        <dbReference type="ARBA" id="ARBA00023136"/>
    </source>
</evidence>
<evidence type="ECO:0000256" key="5">
    <source>
        <dbReference type="ARBA" id="ARBA00022692"/>
    </source>
</evidence>
<name>A0ABV2U5M1_9ACTN</name>
<feature type="transmembrane region" description="Helical" evidence="9">
    <location>
        <begin position="56"/>
        <end position="80"/>
    </location>
</feature>
<gene>
    <name evidence="10" type="ORF">ABZV61_10055</name>
</gene>
<protein>
    <submittedName>
        <fullName evidence="10">Nucleobase:cation symporter-2 family protein</fullName>
    </submittedName>
</protein>
<comment type="caution">
    <text evidence="10">The sequence shown here is derived from an EMBL/GenBank/DDBJ whole genome shotgun (WGS) entry which is preliminary data.</text>
</comment>
<comment type="similarity">
    <text evidence="2">Belongs to the nucleobase:cation symporter-2 (NCS2) (TC 2.A.40) family.</text>
</comment>
<feature type="transmembrane region" description="Helical" evidence="9">
    <location>
        <begin position="355"/>
        <end position="374"/>
    </location>
</feature>
<feature type="region of interest" description="Disordered" evidence="8">
    <location>
        <begin position="441"/>
        <end position="460"/>
    </location>
</feature>
<organism evidence="10 11">
    <name type="scientific">Streptomyces sp. 900116325</name>
    <dbReference type="NCBI Taxonomy" id="3154295"/>
    <lineage>
        <taxon>Bacteria</taxon>
        <taxon>Bacillati</taxon>
        <taxon>Actinomycetota</taxon>
        <taxon>Actinomycetes</taxon>
        <taxon>Kitasatosporales</taxon>
        <taxon>Streptomycetaceae</taxon>
        <taxon>Streptomyces</taxon>
    </lineage>
</organism>
<dbReference type="Pfam" id="PF00860">
    <property type="entry name" value="Xan_ur_permease"/>
    <property type="match status" value="1"/>
</dbReference>
<accession>A0ABV2U5M1</accession>
<dbReference type="InterPro" id="IPR006042">
    <property type="entry name" value="Xan_ur_permease"/>
</dbReference>
<evidence type="ECO:0000256" key="3">
    <source>
        <dbReference type="ARBA" id="ARBA00022448"/>
    </source>
</evidence>
<evidence type="ECO:0000256" key="1">
    <source>
        <dbReference type="ARBA" id="ARBA00004651"/>
    </source>
</evidence>
<feature type="transmembrane region" description="Helical" evidence="9">
    <location>
        <begin position="198"/>
        <end position="220"/>
    </location>
</feature>
<evidence type="ECO:0000313" key="10">
    <source>
        <dbReference type="EMBL" id="MET8433131.1"/>
    </source>
</evidence>
<evidence type="ECO:0000256" key="6">
    <source>
        <dbReference type="ARBA" id="ARBA00022989"/>
    </source>
</evidence>
<proteinExistence type="inferred from homology"/>
<comment type="subcellular location">
    <subcellularLocation>
        <location evidence="1">Cell membrane</location>
        <topology evidence="1">Multi-pass membrane protein</topology>
    </subcellularLocation>
</comment>
<feature type="transmembrane region" description="Helical" evidence="9">
    <location>
        <begin position="325"/>
        <end position="343"/>
    </location>
</feature>
<evidence type="ECO:0000313" key="11">
    <source>
        <dbReference type="Proteomes" id="UP001550044"/>
    </source>
</evidence>
<dbReference type="NCBIfam" id="TIGR03173">
    <property type="entry name" value="pbuX"/>
    <property type="match status" value="1"/>
</dbReference>
<feature type="transmembrane region" description="Helical" evidence="9">
    <location>
        <begin position="411"/>
        <end position="434"/>
    </location>
</feature>
<dbReference type="PANTHER" id="PTHR42810">
    <property type="entry name" value="PURINE PERMEASE C1399.01C-RELATED"/>
    <property type="match status" value="1"/>
</dbReference>
<dbReference type="PROSITE" id="PS01116">
    <property type="entry name" value="XANTH_URACIL_PERMASE"/>
    <property type="match status" value="1"/>
</dbReference>
<sequence length="460" mass="46602">MSQTPSSPAPARHPVDQVLPPGRLGILGLQHVLVMYTGCVTVPLVFGSAAKLDTSTIGLLINADLLVAGLITLIQALGIGKLLGVRLPVVAGATFTAVTPMILIAGEYGMQAVYGSMIAAGVFGLLVAVPFSRAVRFFPPLVSGSVITVIGLSLIGVAAGLIAGLDPTAKDYAAPSHLALAGGIILLIIVVSRFTRGFFAQIGVLLGLVAGTLVAVPMGLTDFSSVGQADWLGVSSPFHFGAPQFPVAAVISMCVVMLVTFTESTADMLAVGEMTDRPLSKGDVARGLAADGVSGILGGIMNGFLDTVFAQNVGLVGMTKVRSRYVAAVAGGILLLLGLVPKLGEIVASLPEPVIGAAGLVMFATVTAVGIKTLRTVEFEGTNNLLVVAVSIGIGMLPVVAPSIYHAFPTWFQIIGGSAITSATLAAFLLNLLFNHTGGRGGSATAEPVSAAEVATSGPT</sequence>
<dbReference type="Proteomes" id="UP001550044">
    <property type="component" value="Unassembled WGS sequence"/>
</dbReference>
<keyword evidence="11" id="KW-1185">Reference proteome</keyword>
<evidence type="ECO:0000256" key="4">
    <source>
        <dbReference type="ARBA" id="ARBA00022475"/>
    </source>
</evidence>
<feature type="transmembrane region" description="Helical" evidence="9">
    <location>
        <begin position="240"/>
        <end position="261"/>
    </location>
</feature>
<keyword evidence="3" id="KW-0813">Transport</keyword>
<feature type="transmembrane region" description="Helical" evidence="9">
    <location>
        <begin position="174"/>
        <end position="191"/>
    </location>
</feature>
<evidence type="ECO:0000256" key="9">
    <source>
        <dbReference type="SAM" id="Phobius"/>
    </source>
</evidence>
<feature type="transmembrane region" description="Helical" evidence="9">
    <location>
        <begin position="386"/>
        <end position="405"/>
    </location>
</feature>